<keyword evidence="1" id="KW-1133">Transmembrane helix</keyword>
<feature type="transmembrane region" description="Helical" evidence="1">
    <location>
        <begin position="181"/>
        <end position="198"/>
    </location>
</feature>
<feature type="transmembrane region" description="Helical" evidence="1">
    <location>
        <begin position="150"/>
        <end position="169"/>
    </location>
</feature>
<feature type="transmembrane region" description="Helical" evidence="1">
    <location>
        <begin position="98"/>
        <end position="115"/>
    </location>
</feature>
<protein>
    <submittedName>
        <fullName evidence="2">Uncharacterized protein</fullName>
    </submittedName>
</protein>
<proteinExistence type="predicted"/>
<gene>
    <name evidence="2" type="ORF">SAMN02910418_00239</name>
</gene>
<feature type="transmembrane region" description="Helical" evidence="1">
    <location>
        <begin position="122"/>
        <end position="144"/>
    </location>
</feature>
<keyword evidence="3" id="KW-1185">Reference proteome</keyword>
<feature type="transmembrane region" description="Helical" evidence="1">
    <location>
        <begin position="75"/>
        <end position="92"/>
    </location>
</feature>
<keyword evidence="1" id="KW-0812">Transmembrane</keyword>
<feature type="transmembrane region" description="Helical" evidence="1">
    <location>
        <begin position="234"/>
        <end position="256"/>
    </location>
</feature>
<dbReference type="AlphaFoldDB" id="A0A1H3VU13"/>
<dbReference type="OrthoDB" id="9811974at2"/>
<feature type="transmembrane region" description="Helical" evidence="1">
    <location>
        <begin position="50"/>
        <end position="68"/>
    </location>
</feature>
<sequence>MTNTPQLPTSWRWPILLTGGACLLVGLNWALNLVAAWAPVASDAPAARHGQIMVMGFIGTLICLERVVALRSRALIIAPLALGAGGLALLASNPLVGQLLQIVGMAGLVVVYLRLARRGLSIALAIQLLGALGGLAAVVLWAVGAQTWAVAPWLAAFLVLTIVGERVELARISLSQGAERAAYVLSAALLVAAMGTLAGVPAEVVALVLLALAGWLAIFDVSRRTIAGAGLPRFAAANMLAATAWLAIGSMAWLLGGSLATSRVYDTVIHSITLGFTISMIIAHAPIILPAVLKRPLPYRPLAWAATIALNIGLAVRIVADIRGAGQAWQLGGIITVVAVLTFVATSVATSLRASTARPTVEGSTP</sequence>
<feature type="transmembrane region" description="Helical" evidence="1">
    <location>
        <begin position="268"/>
        <end position="289"/>
    </location>
</feature>
<evidence type="ECO:0000313" key="2">
    <source>
        <dbReference type="EMBL" id="SDZ78335.1"/>
    </source>
</evidence>
<name>A0A1H3VU13_9ACTO</name>
<feature type="transmembrane region" description="Helical" evidence="1">
    <location>
        <begin position="301"/>
        <end position="320"/>
    </location>
</feature>
<keyword evidence="1" id="KW-0472">Membrane</keyword>
<evidence type="ECO:0000256" key="1">
    <source>
        <dbReference type="SAM" id="Phobius"/>
    </source>
</evidence>
<dbReference type="RefSeq" id="WP_143027297.1">
    <property type="nucleotide sequence ID" value="NZ_FNQV01000001.1"/>
</dbReference>
<dbReference type="EMBL" id="FNQV01000001">
    <property type="protein sequence ID" value="SDZ78335.1"/>
    <property type="molecule type" value="Genomic_DNA"/>
</dbReference>
<reference evidence="3" key="1">
    <citation type="submission" date="2016-10" db="EMBL/GenBank/DDBJ databases">
        <authorList>
            <person name="Varghese N."/>
            <person name="Submissions S."/>
        </authorList>
    </citation>
    <scope>NUCLEOTIDE SEQUENCE [LARGE SCALE GENOMIC DNA]</scope>
    <source>
        <strain evidence="3">KPR-1</strain>
    </source>
</reference>
<feature type="transmembrane region" description="Helical" evidence="1">
    <location>
        <begin position="332"/>
        <end position="352"/>
    </location>
</feature>
<evidence type="ECO:0000313" key="3">
    <source>
        <dbReference type="Proteomes" id="UP000199288"/>
    </source>
</evidence>
<dbReference type="Proteomes" id="UP000199288">
    <property type="component" value="Unassembled WGS sequence"/>
</dbReference>
<organism evidence="2 3">
    <name type="scientific">Bowdeniella nasicola</name>
    <dbReference type="NCBI Taxonomy" id="208480"/>
    <lineage>
        <taxon>Bacteria</taxon>
        <taxon>Bacillati</taxon>
        <taxon>Actinomycetota</taxon>
        <taxon>Actinomycetes</taxon>
        <taxon>Actinomycetales</taxon>
        <taxon>Actinomycetaceae</taxon>
        <taxon>Bowdeniella</taxon>
    </lineage>
</organism>
<accession>A0A1H3VU13</accession>
<feature type="transmembrane region" description="Helical" evidence="1">
    <location>
        <begin position="15"/>
        <end position="38"/>
    </location>
</feature>
<feature type="transmembrane region" description="Helical" evidence="1">
    <location>
        <begin position="204"/>
        <end position="222"/>
    </location>
</feature>